<dbReference type="Proteomes" id="UP000744032">
    <property type="component" value="Unassembled WGS sequence"/>
</dbReference>
<dbReference type="RefSeq" id="WP_168376337.1">
    <property type="nucleotide sequence ID" value="NZ_JAAXMD010000486.1"/>
</dbReference>
<feature type="transmembrane region" description="Helical" evidence="1">
    <location>
        <begin position="206"/>
        <end position="224"/>
    </location>
</feature>
<feature type="transmembrane region" description="Helical" evidence="1">
    <location>
        <begin position="176"/>
        <end position="199"/>
    </location>
</feature>
<gene>
    <name evidence="2" type="ORF">HF200_31185</name>
</gene>
<organism evidence="2 3">
    <name type="scientific">Streptomyces galbus</name>
    <dbReference type="NCBI Taxonomy" id="33898"/>
    <lineage>
        <taxon>Bacteria</taxon>
        <taxon>Bacillati</taxon>
        <taxon>Actinomycetota</taxon>
        <taxon>Actinomycetes</taxon>
        <taxon>Kitasatosporales</taxon>
        <taxon>Streptomycetaceae</taxon>
        <taxon>Streptomyces</taxon>
    </lineage>
</organism>
<sequence>MPPRGPLPAAPARSAALTRDLRWLLRLHRPALYVWAALVVVLAAALLWLAGPLTDASADAWRDYDACRAGVRCSYDQDAILRYKDVYSYTTFALTALPFLVAAWSGAALLGRELESGTAHLAWTQGISPVRWLAVKLAAPAVLVTAGTGLLVWLHHHAWSAANGRVDTAKSWYDGLTLHANGPTTVGFALAGLGCGALAGLLWRRALPALATGLVATVAVRVLVDRLMPHLWPADTSVTSLSRGIRGVGITVDEGIVTSTGAHLPRPHCPPEDAVHGCTSTYAKADAVGFFQSYHPVSHFWPLHLITTAVLLALVAVLGTTAFALVRRSTGGTARNRRTGAAG</sequence>
<keyword evidence="3" id="KW-1185">Reference proteome</keyword>
<proteinExistence type="predicted"/>
<evidence type="ECO:0000313" key="3">
    <source>
        <dbReference type="Proteomes" id="UP000744032"/>
    </source>
</evidence>
<dbReference type="EMBL" id="JAAXMD010000486">
    <property type="protein sequence ID" value="NKQ28701.1"/>
    <property type="molecule type" value="Genomic_DNA"/>
</dbReference>
<reference evidence="2 3" key="1">
    <citation type="submission" date="2020-04" db="EMBL/GenBank/DDBJ databases">
        <title>Genome sequence of Streptomyces galbus strain I339.</title>
        <authorList>
            <person name="Silva E.A.N."/>
            <person name="Merces M."/>
            <person name="Castelo Branco A.P.O.T."/>
            <person name="Vasconcelos P.C."/>
            <person name="Costa N.P."/>
            <person name="Marinho G.C.S."/>
            <person name="Oliveira C.J.B."/>
            <person name="Araujo D."/>
            <person name="Rodrigues Junior V.S."/>
            <person name="Almeida R."/>
            <person name="Silva Filho U.R."/>
            <person name="Andrade A.S.A."/>
            <person name="Cibulski S.P."/>
        </authorList>
    </citation>
    <scope>NUCLEOTIDE SEQUENCE [LARGE SCALE GENOMIC DNA]</scope>
    <source>
        <strain evidence="2 3">I339</strain>
    </source>
</reference>
<feature type="transmembrane region" description="Helical" evidence="1">
    <location>
        <begin position="132"/>
        <end position="156"/>
    </location>
</feature>
<evidence type="ECO:0000256" key="1">
    <source>
        <dbReference type="SAM" id="Phobius"/>
    </source>
</evidence>
<feature type="transmembrane region" description="Helical" evidence="1">
    <location>
        <begin position="86"/>
        <end position="111"/>
    </location>
</feature>
<evidence type="ECO:0000313" key="2">
    <source>
        <dbReference type="EMBL" id="NKQ28701.1"/>
    </source>
</evidence>
<accession>A0ABX1IWQ1</accession>
<protein>
    <submittedName>
        <fullName evidence="2">ABC transporter permease</fullName>
    </submittedName>
</protein>
<keyword evidence="1" id="KW-1133">Transmembrane helix</keyword>
<feature type="transmembrane region" description="Helical" evidence="1">
    <location>
        <begin position="303"/>
        <end position="326"/>
    </location>
</feature>
<name>A0ABX1IWQ1_STRGB</name>
<feature type="transmembrane region" description="Helical" evidence="1">
    <location>
        <begin position="32"/>
        <end position="51"/>
    </location>
</feature>
<comment type="caution">
    <text evidence="2">The sequence shown here is derived from an EMBL/GenBank/DDBJ whole genome shotgun (WGS) entry which is preliminary data.</text>
</comment>
<keyword evidence="1" id="KW-0472">Membrane</keyword>
<keyword evidence="1" id="KW-0812">Transmembrane</keyword>